<keyword evidence="2" id="KW-1185">Reference proteome</keyword>
<evidence type="ECO:0000313" key="2">
    <source>
        <dbReference type="Proteomes" id="UP000828390"/>
    </source>
</evidence>
<reference evidence="1" key="1">
    <citation type="journal article" date="2019" name="bioRxiv">
        <title>The Genome of the Zebra Mussel, Dreissena polymorpha: A Resource for Invasive Species Research.</title>
        <authorList>
            <person name="McCartney M.A."/>
            <person name="Auch B."/>
            <person name="Kono T."/>
            <person name="Mallez S."/>
            <person name="Zhang Y."/>
            <person name="Obille A."/>
            <person name="Becker A."/>
            <person name="Abrahante J.E."/>
            <person name="Garbe J."/>
            <person name="Badalamenti J.P."/>
            <person name="Herman A."/>
            <person name="Mangelson H."/>
            <person name="Liachko I."/>
            <person name="Sullivan S."/>
            <person name="Sone E.D."/>
            <person name="Koren S."/>
            <person name="Silverstein K.A.T."/>
            <person name="Beckman K.B."/>
            <person name="Gohl D.M."/>
        </authorList>
    </citation>
    <scope>NUCLEOTIDE SEQUENCE</scope>
    <source>
        <strain evidence="1">Duluth1</strain>
        <tissue evidence="1">Whole animal</tissue>
    </source>
</reference>
<name>A0A9D4I3R2_DREPO</name>
<gene>
    <name evidence="1" type="ORF">DPMN_048171</name>
</gene>
<dbReference type="Proteomes" id="UP000828390">
    <property type="component" value="Unassembled WGS sequence"/>
</dbReference>
<dbReference type="AlphaFoldDB" id="A0A9D4I3R2"/>
<reference evidence="1" key="2">
    <citation type="submission" date="2020-11" db="EMBL/GenBank/DDBJ databases">
        <authorList>
            <person name="McCartney M.A."/>
            <person name="Auch B."/>
            <person name="Kono T."/>
            <person name="Mallez S."/>
            <person name="Becker A."/>
            <person name="Gohl D.M."/>
            <person name="Silverstein K.A.T."/>
            <person name="Koren S."/>
            <person name="Bechman K.B."/>
            <person name="Herman A."/>
            <person name="Abrahante J.E."/>
            <person name="Garbe J."/>
        </authorList>
    </citation>
    <scope>NUCLEOTIDE SEQUENCE</scope>
    <source>
        <strain evidence="1">Duluth1</strain>
        <tissue evidence="1">Whole animal</tissue>
    </source>
</reference>
<comment type="caution">
    <text evidence="1">The sequence shown here is derived from an EMBL/GenBank/DDBJ whole genome shotgun (WGS) entry which is preliminary data.</text>
</comment>
<evidence type="ECO:0000313" key="1">
    <source>
        <dbReference type="EMBL" id="KAH3741446.1"/>
    </source>
</evidence>
<protein>
    <submittedName>
        <fullName evidence="1">Uncharacterized protein</fullName>
    </submittedName>
</protein>
<sequence>MTNKYIIRTNLLTMFHEDPKINKASTGLTRQIFMTHNRRQKIDIRKNSPPPGDIIRLNLLTKIRTIHVASRMLTRKNAPPPDIIGTNLVTKFHDYRTINVASRVLTRFY</sequence>
<dbReference type="EMBL" id="JAIWYP010000011">
    <property type="protein sequence ID" value="KAH3741446.1"/>
    <property type="molecule type" value="Genomic_DNA"/>
</dbReference>
<organism evidence="1 2">
    <name type="scientific">Dreissena polymorpha</name>
    <name type="common">Zebra mussel</name>
    <name type="synonym">Mytilus polymorpha</name>
    <dbReference type="NCBI Taxonomy" id="45954"/>
    <lineage>
        <taxon>Eukaryota</taxon>
        <taxon>Metazoa</taxon>
        <taxon>Spiralia</taxon>
        <taxon>Lophotrochozoa</taxon>
        <taxon>Mollusca</taxon>
        <taxon>Bivalvia</taxon>
        <taxon>Autobranchia</taxon>
        <taxon>Heteroconchia</taxon>
        <taxon>Euheterodonta</taxon>
        <taxon>Imparidentia</taxon>
        <taxon>Neoheterodontei</taxon>
        <taxon>Myida</taxon>
        <taxon>Dreissenoidea</taxon>
        <taxon>Dreissenidae</taxon>
        <taxon>Dreissena</taxon>
    </lineage>
</organism>
<accession>A0A9D4I3R2</accession>
<proteinExistence type="predicted"/>